<evidence type="ECO:0000256" key="1">
    <source>
        <dbReference type="ARBA" id="ARBA00012513"/>
    </source>
</evidence>
<proteinExistence type="predicted"/>
<accession>A0ABU6CQP9</accession>
<evidence type="ECO:0000256" key="2">
    <source>
        <dbReference type="ARBA" id="ARBA00022527"/>
    </source>
</evidence>
<feature type="region of interest" description="Disordered" evidence="8">
    <location>
        <begin position="1"/>
        <end position="39"/>
    </location>
</feature>
<dbReference type="GO" id="GO:0016301">
    <property type="term" value="F:kinase activity"/>
    <property type="evidence" value="ECO:0007669"/>
    <property type="project" value="UniProtKB-KW"/>
</dbReference>
<feature type="binding site" evidence="7">
    <location>
        <position position="84"/>
    </location>
    <ligand>
        <name>ATP</name>
        <dbReference type="ChEBI" id="CHEBI:30616"/>
    </ligand>
</feature>
<keyword evidence="6 7" id="KW-0067">ATP-binding</keyword>
<evidence type="ECO:0000256" key="7">
    <source>
        <dbReference type="PROSITE-ProRule" id="PRU10141"/>
    </source>
</evidence>
<dbReference type="RefSeq" id="WP_324776931.1">
    <property type="nucleotide sequence ID" value="NZ_BAAATS010000009.1"/>
</dbReference>
<keyword evidence="4 7" id="KW-0547">Nucleotide-binding</keyword>
<feature type="region of interest" description="Disordered" evidence="8">
    <location>
        <begin position="366"/>
        <end position="407"/>
    </location>
</feature>
<dbReference type="PANTHER" id="PTHR43289:SF6">
    <property type="entry name" value="SERINE_THREONINE-PROTEIN KINASE NEKL-3"/>
    <property type="match status" value="1"/>
</dbReference>
<dbReference type="PROSITE" id="PS50011">
    <property type="entry name" value="PROTEIN_KINASE_DOM"/>
    <property type="match status" value="1"/>
</dbReference>
<dbReference type="InterPro" id="IPR011990">
    <property type="entry name" value="TPR-like_helical_dom_sf"/>
</dbReference>
<evidence type="ECO:0000313" key="11">
    <source>
        <dbReference type="Proteomes" id="UP001352223"/>
    </source>
</evidence>
<dbReference type="SUPFAM" id="SSF48452">
    <property type="entry name" value="TPR-like"/>
    <property type="match status" value="1"/>
</dbReference>
<dbReference type="InterPro" id="IPR000719">
    <property type="entry name" value="Prot_kinase_dom"/>
</dbReference>
<evidence type="ECO:0000256" key="6">
    <source>
        <dbReference type="ARBA" id="ARBA00022840"/>
    </source>
</evidence>
<dbReference type="SUPFAM" id="SSF56112">
    <property type="entry name" value="Protein kinase-like (PK-like)"/>
    <property type="match status" value="1"/>
</dbReference>
<comment type="caution">
    <text evidence="10">The sequence shown here is derived from an EMBL/GenBank/DDBJ whole genome shotgun (WGS) entry which is preliminary data.</text>
</comment>
<keyword evidence="2" id="KW-0723">Serine/threonine-protein kinase</keyword>
<evidence type="ECO:0000313" key="10">
    <source>
        <dbReference type="EMBL" id="MEB3967043.1"/>
    </source>
</evidence>
<sequence length="745" mass="80879">MPQQAAPRDADVELPAEGPDVTALPEIRPRAPVAGDARDQRPGLAAGELLAGQYRVVRRLGLGGMGDVYLARDEKVDDREVAVKTLRPGQVAYAAHALEEERQAFADLNHEGIIPVFNYGTHDKVGDFLVLPYVDGLNLDEVRALARLTPARFGDARFHEFVLAYGVRILSALDHLHSRPASAARVYGDLKPQNVMHDGAAIKVVDVGSIRPAGAPGLTTYGFRAPNVLLRPNEVAGASRPQDDLFGLGETLRTLCGLGEHARDLGPLGALDRLREGDTLTARAALMTTTPAPTGLGLLSLARVLRRATRSTPADRFADAHEMEVQLRGVWRELRSLRTRDETFEPSPLFLQSPYALDGGLGTAPDLPRWAVPPGEDPPGPLHAPPAAADAAARLPVPRPDPHDDHHAELSRLADADPAALLQNIADWRESVEVRLLRCRLRLRVALHTDPDETGPDLAEQELTGAADVLGQERARRDWRIDWHRGLLALARDDAAAARDHFDRVYGAIPGEYAPKLALGHCAERLGRHHEALTLYEAVRLRNPSLGSAAFGAARARLALAGPRACAAALEALDAVPQHSRHRTAARTATVRIAVEYAASTDGLGAALVRLARLFTEHGLTDEPARVRMKAEVWEAAQQLVAGGIIDAAGLKQLARETAARDGEARDAGARLAFPARERALAKDLSGFYLFLARQTARSADLPGSDAIAERLLDRAYLVRPLALRHYRERRPLPALLRPWLRRNG</sequence>
<evidence type="ECO:0000256" key="3">
    <source>
        <dbReference type="ARBA" id="ARBA00022679"/>
    </source>
</evidence>
<dbReference type="EC" id="2.7.11.1" evidence="1"/>
<evidence type="ECO:0000256" key="8">
    <source>
        <dbReference type="SAM" id="MobiDB-lite"/>
    </source>
</evidence>
<dbReference type="InterPro" id="IPR011009">
    <property type="entry name" value="Kinase-like_dom_sf"/>
</dbReference>
<gene>
    <name evidence="10" type="ORF">OKJ48_43435</name>
</gene>
<evidence type="ECO:0000259" key="9">
    <source>
        <dbReference type="PROSITE" id="PS50011"/>
    </source>
</evidence>
<dbReference type="PANTHER" id="PTHR43289">
    <property type="entry name" value="MITOGEN-ACTIVATED PROTEIN KINASE KINASE KINASE 20-RELATED"/>
    <property type="match status" value="1"/>
</dbReference>
<feature type="compositionally biased region" description="Low complexity" evidence="8">
    <location>
        <begin position="385"/>
        <end position="396"/>
    </location>
</feature>
<dbReference type="SMART" id="SM00220">
    <property type="entry name" value="S_TKc"/>
    <property type="match status" value="1"/>
</dbReference>
<dbReference type="InterPro" id="IPR031636">
    <property type="entry name" value="PknG_TPR"/>
</dbReference>
<dbReference type="Gene3D" id="1.25.40.10">
    <property type="entry name" value="Tetratricopeptide repeat domain"/>
    <property type="match status" value="1"/>
</dbReference>
<protein>
    <recommendedName>
        <fullName evidence="1">non-specific serine/threonine protein kinase</fullName>
        <ecNumber evidence="1">2.7.11.1</ecNumber>
    </recommendedName>
</protein>
<dbReference type="Pfam" id="PF00069">
    <property type="entry name" value="Pkinase"/>
    <property type="match status" value="1"/>
</dbReference>
<evidence type="ECO:0000256" key="4">
    <source>
        <dbReference type="ARBA" id="ARBA00022741"/>
    </source>
</evidence>
<dbReference type="Pfam" id="PF16918">
    <property type="entry name" value="PknG_TPR"/>
    <property type="match status" value="1"/>
</dbReference>
<dbReference type="Gene3D" id="1.10.510.10">
    <property type="entry name" value="Transferase(Phosphotransferase) domain 1"/>
    <property type="match status" value="1"/>
</dbReference>
<dbReference type="EMBL" id="JAOZYB010000373">
    <property type="protein sequence ID" value="MEB3967043.1"/>
    <property type="molecule type" value="Genomic_DNA"/>
</dbReference>
<organism evidence="10 11">
    <name type="scientific">Streptomyces kunmingensis</name>
    <dbReference type="NCBI Taxonomy" id="68225"/>
    <lineage>
        <taxon>Bacteria</taxon>
        <taxon>Bacillati</taxon>
        <taxon>Actinomycetota</taxon>
        <taxon>Actinomycetes</taxon>
        <taxon>Kitasatosporales</taxon>
        <taxon>Streptomycetaceae</taxon>
        <taxon>Streptomyces</taxon>
    </lineage>
</organism>
<feature type="compositionally biased region" description="Pro residues" evidence="8">
    <location>
        <begin position="375"/>
        <end position="384"/>
    </location>
</feature>
<dbReference type="Proteomes" id="UP001352223">
    <property type="component" value="Unassembled WGS sequence"/>
</dbReference>
<keyword evidence="11" id="KW-1185">Reference proteome</keyword>
<feature type="domain" description="Protein kinase" evidence="9">
    <location>
        <begin position="54"/>
        <end position="332"/>
    </location>
</feature>
<name>A0ABU6CQP9_9ACTN</name>
<dbReference type="Gene3D" id="3.30.200.20">
    <property type="entry name" value="Phosphorylase Kinase, domain 1"/>
    <property type="match status" value="1"/>
</dbReference>
<reference evidence="10 11" key="1">
    <citation type="submission" date="2022-10" db="EMBL/GenBank/DDBJ databases">
        <authorList>
            <person name="Xie J."/>
            <person name="Shen N."/>
        </authorList>
    </citation>
    <scope>NUCLEOTIDE SEQUENCE [LARGE SCALE GENOMIC DNA]</scope>
    <source>
        <strain evidence="10 11">DSM 41681</strain>
    </source>
</reference>
<keyword evidence="3" id="KW-0808">Transferase</keyword>
<evidence type="ECO:0000256" key="5">
    <source>
        <dbReference type="ARBA" id="ARBA00022777"/>
    </source>
</evidence>
<dbReference type="PROSITE" id="PS00107">
    <property type="entry name" value="PROTEIN_KINASE_ATP"/>
    <property type="match status" value="1"/>
</dbReference>
<keyword evidence="5 10" id="KW-0418">Kinase</keyword>
<dbReference type="InterPro" id="IPR017441">
    <property type="entry name" value="Protein_kinase_ATP_BS"/>
</dbReference>